<reference evidence="11" key="1">
    <citation type="submission" date="2021-01" db="EMBL/GenBank/DDBJ databases">
        <authorList>
            <consortium name="Genoscope - CEA"/>
            <person name="William W."/>
        </authorList>
    </citation>
    <scope>NUCLEOTIDE SEQUENCE</scope>
</reference>
<evidence type="ECO:0000256" key="4">
    <source>
        <dbReference type="ARBA" id="ARBA00022741"/>
    </source>
</evidence>
<dbReference type="Pfam" id="PF13499">
    <property type="entry name" value="EF-hand_7"/>
    <property type="match status" value="1"/>
</dbReference>
<keyword evidence="12" id="KW-1185">Reference proteome</keyword>
<accession>A0A8S1JXQ8</accession>
<keyword evidence="5" id="KW-0418">Kinase</keyword>
<comment type="similarity">
    <text evidence="7">Belongs to the protein kinase superfamily. Ser/Thr protein kinase family. CDPK subfamily.</text>
</comment>
<sequence>MGSCAGSGQNKQKQLRDDRIRTEPDKERGSDAFTGGINISNASRKSPDLKGLDLPNSKKKTMKKQESLKVTLSITNGPITKYYIRKNLRYLEGVNFKDNMFVVQHIVTGKIRVAERFSINTLTSAFINKIIYLQLNHPNLLDIYGIFQEDNFYTIISDYCNGGSLLTLLSERNSHFEEDIAAQCCRQIYELMGYLHKYGLYHGQLSLKSFEKYNQGKKQFKLKLVDFSCLFCKSDINENNVQFLSPECCNEKQSYTAARDQWAVGIITMAIAFGKLPFDANSLQECLDNIQLSCKKEGFLQKELEKQIGNPLIKDLIIQFLQVVPSKRIDFFQALESKWMKNYEQITKQQFKQCLDELTKKKEANFLQSCFLIMMIKQFDDQYSQIQEIFNGLDLDKNGRLTKPELVKHYTQYFNGQYKPYEIQEFVNEIFDASDINHSGDLEFSEFLIALSNQKTIINNENLKSIFNQINQGQPFGFNELQPLFRTKEAELRNSLQQIPNQIINFEEFQKLMFELIENK</sequence>
<dbReference type="InterPro" id="IPR050205">
    <property type="entry name" value="CDPK_Ser/Thr_kinases"/>
</dbReference>
<evidence type="ECO:0000256" key="8">
    <source>
        <dbReference type="SAM" id="MobiDB-lite"/>
    </source>
</evidence>
<name>A0A8S1JXQ8_PARPR</name>
<dbReference type="PANTHER" id="PTHR24349">
    <property type="entry name" value="SERINE/THREONINE-PROTEIN KINASE"/>
    <property type="match status" value="1"/>
</dbReference>
<evidence type="ECO:0000313" key="12">
    <source>
        <dbReference type="Proteomes" id="UP000688137"/>
    </source>
</evidence>
<keyword evidence="4" id="KW-0547">Nucleotide-binding</keyword>
<dbReference type="EMBL" id="CAJJDM010000006">
    <property type="protein sequence ID" value="CAD8045086.1"/>
    <property type="molecule type" value="Genomic_DNA"/>
</dbReference>
<evidence type="ECO:0000256" key="6">
    <source>
        <dbReference type="ARBA" id="ARBA00022840"/>
    </source>
</evidence>
<dbReference type="CDD" id="cd00051">
    <property type="entry name" value="EFh"/>
    <property type="match status" value="1"/>
</dbReference>
<gene>
    <name evidence="11" type="ORF">PPRIM_AZ9-3.1.T0090111</name>
</gene>
<feature type="domain" description="Protein kinase" evidence="9">
    <location>
        <begin position="68"/>
        <end position="340"/>
    </location>
</feature>
<keyword evidence="2" id="KW-0723">Serine/threonine-protein kinase</keyword>
<feature type="compositionally biased region" description="Basic and acidic residues" evidence="8">
    <location>
        <begin position="14"/>
        <end position="30"/>
    </location>
</feature>
<dbReference type="GO" id="GO:0005509">
    <property type="term" value="F:calcium ion binding"/>
    <property type="evidence" value="ECO:0007669"/>
    <property type="project" value="InterPro"/>
</dbReference>
<dbReference type="PROSITE" id="PS50011">
    <property type="entry name" value="PROTEIN_KINASE_DOM"/>
    <property type="match status" value="1"/>
</dbReference>
<dbReference type="GO" id="GO:0004674">
    <property type="term" value="F:protein serine/threonine kinase activity"/>
    <property type="evidence" value="ECO:0007669"/>
    <property type="project" value="UniProtKB-KW"/>
</dbReference>
<proteinExistence type="inferred from homology"/>
<comment type="caution">
    <text evidence="11">The sequence shown here is derived from an EMBL/GenBank/DDBJ whole genome shotgun (WGS) entry which is preliminary data.</text>
</comment>
<dbReference type="OMA" id="INQGQPF"/>
<dbReference type="SMART" id="SM00220">
    <property type="entry name" value="S_TKc"/>
    <property type="match status" value="1"/>
</dbReference>
<feature type="compositionally biased region" description="Polar residues" evidence="8">
    <location>
        <begin position="1"/>
        <end position="12"/>
    </location>
</feature>
<feature type="domain" description="EF-hand" evidence="10">
    <location>
        <begin position="422"/>
        <end position="457"/>
    </location>
</feature>
<protein>
    <recommendedName>
        <fullName evidence="13">Calcium-dependent protein kinase</fullName>
    </recommendedName>
</protein>
<dbReference type="SMART" id="SM00054">
    <property type="entry name" value="EFh"/>
    <property type="match status" value="2"/>
</dbReference>
<evidence type="ECO:0000259" key="9">
    <source>
        <dbReference type="PROSITE" id="PS50011"/>
    </source>
</evidence>
<feature type="region of interest" description="Disordered" evidence="8">
    <location>
        <begin position="1"/>
        <end position="57"/>
    </location>
</feature>
<evidence type="ECO:0000256" key="3">
    <source>
        <dbReference type="ARBA" id="ARBA00022679"/>
    </source>
</evidence>
<keyword evidence="3" id="KW-0808">Transferase</keyword>
<dbReference type="AlphaFoldDB" id="A0A8S1JXQ8"/>
<dbReference type="PROSITE" id="PS00018">
    <property type="entry name" value="EF_HAND_1"/>
    <property type="match status" value="2"/>
</dbReference>
<evidence type="ECO:0000256" key="5">
    <source>
        <dbReference type="ARBA" id="ARBA00022777"/>
    </source>
</evidence>
<evidence type="ECO:0000256" key="7">
    <source>
        <dbReference type="ARBA" id="ARBA00024334"/>
    </source>
</evidence>
<evidence type="ECO:0008006" key="13">
    <source>
        <dbReference type="Google" id="ProtNLM"/>
    </source>
</evidence>
<evidence type="ECO:0000256" key="2">
    <source>
        <dbReference type="ARBA" id="ARBA00022527"/>
    </source>
</evidence>
<feature type="domain" description="EF-hand" evidence="10">
    <location>
        <begin position="381"/>
        <end position="416"/>
    </location>
</feature>
<organism evidence="11 12">
    <name type="scientific">Paramecium primaurelia</name>
    <dbReference type="NCBI Taxonomy" id="5886"/>
    <lineage>
        <taxon>Eukaryota</taxon>
        <taxon>Sar</taxon>
        <taxon>Alveolata</taxon>
        <taxon>Ciliophora</taxon>
        <taxon>Intramacronucleata</taxon>
        <taxon>Oligohymenophorea</taxon>
        <taxon>Peniculida</taxon>
        <taxon>Parameciidae</taxon>
        <taxon>Paramecium</taxon>
    </lineage>
</organism>
<comment type="cofactor">
    <cofactor evidence="1">
        <name>Mg(2+)</name>
        <dbReference type="ChEBI" id="CHEBI:18420"/>
    </cofactor>
</comment>
<evidence type="ECO:0000259" key="10">
    <source>
        <dbReference type="PROSITE" id="PS50222"/>
    </source>
</evidence>
<evidence type="ECO:0000313" key="11">
    <source>
        <dbReference type="EMBL" id="CAD8045086.1"/>
    </source>
</evidence>
<evidence type="ECO:0000256" key="1">
    <source>
        <dbReference type="ARBA" id="ARBA00001946"/>
    </source>
</evidence>
<dbReference type="GO" id="GO:0005524">
    <property type="term" value="F:ATP binding"/>
    <property type="evidence" value="ECO:0007669"/>
    <property type="project" value="UniProtKB-KW"/>
</dbReference>
<dbReference type="InterPro" id="IPR018247">
    <property type="entry name" value="EF_Hand_1_Ca_BS"/>
</dbReference>
<dbReference type="InterPro" id="IPR000719">
    <property type="entry name" value="Prot_kinase_dom"/>
</dbReference>
<dbReference type="PROSITE" id="PS50222">
    <property type="entry name" value="EF_HAND_2"/>
    <property type="match status" value="2"/>
</dbReference>
<dbReference type="Proteomes" id="UP000688137">
    <property type="component" value="Unassembled WGS sequence"/>
</dbReference>
<dbReference type="InterPro" id="IPR002048">
    <property type="entry name" value="EF_hand_dom"/>
</dbReference>
<dbReference type="Pfam" id="PF00069">
    <property type="entry name" value="Pkinase"/>
    <property type="match status" value="1"/>
</dbReference>
<keyword evidence="6" id="KW-0067">ATP-binding</keyword>